<organism evidence="2 3">
    <name type="scientific">Clostridium tertium</name>
    <dbReference type="NCBI Taxonomy" id="1559"/>
    <lineage>
        <taxon>Bacteria</taxon>
        <taxon>Bacillati</taxon>
        <taxon>Bacillota</taxon>
        <taxon>Clostridia</taxon>
        <taxon>Eubacteriales</taxon>
        <taxon>Clostridiaceae</taxon>
        <taxon>Clostridium</taxon>
    </lineage>
</organism>
<feature type="signal peptide" evidence="1">
    <location>
        <begin position="1"/>
        <end position="20"/>
    </location>
</feature>
<dbReference type="PROSITE" id="PS51257">
    <property type="entry name" value="PROKAR_LIPOPROTEIN"/>
    <property type="match status" value="1"/>
</dbReference>
<keyword evidence="3" id="KW-1185">Reference proteome</keyword>
<accession>A0A9X3XMR0</accession>
<evidence type="ECO:0000256" key="1">
    <source>
        <dbReference type="SAM" id="SignalP"/>
    </source>
</evidence>
<evidence type="ECO:0008006" key="4">
    <source>
        <dbReference type="Google" id="ProtNLM"/>
    </source>
</evidence>
<dbReference type="RefSeq" id="WP_008677218.1">
    <property type="nucleotide sequence ID" value="NZ_CABKOG010000003.1"/>
</dbReference>
<protein>
    <recommendedName>
        <fullName evidence="4">Lipoprotein</fullName>
    </recommendedName>
</protein>
<name>A0A9X3XMR0_9CLOT</name>
<keyword evidence="1" id="KW-0732">Signal</keyword>
<dbReference type="Proteomes" id="UP001141183">
    <property type="component" value="Unassembled WGS sequence"/>
</dbReference>
<evidence type="ECO:0000313" key="3">
    <source>
        <dbReference type="Proteomes" id="UP001141183"/>
    </source>
</evidence>
<reference evidence="2" key="1">
    <citation type="submission" date="2022-05" db="EMBL/GenBank/DDBJ databases">
        <title>Draft genome sequence of Clostridium tertium strain CP3 isolated from Peru.</title>
        <authorList>
            <person name="Hurtado R."/>
            <person name="Lima L."/>
            <person name="Sousa T."/>
            <person name="Jaiswal A.K."/>
            <person name="Tiwari S."/>
            <person name="Maturrano L."/>
            <person name="Brenig B."/>
            <person name="Azevedo V."/>
        </authorList>
    </citation>
    <scope>NUCLEOTIDE SEQUENCE</scope>
    <source>
        <strain evidence="2">CP3</strain>
    </source>
</reference>
<proteinExistence type="predicted"/>
<dbReference type="EMBL" id="JAMRYU010000015">
    <property type="protein sequence ID" value="MDC4241456.1"/>
    <property type="molecule type" value="Genomic_DNA"/>
</dbReference>
<dbReference type="AlphaFoldDB" id="A0A9X3XMR0"/>
<gene>
    <name evidence="2" type="ORF">NE398_14960</name>
</gene>
<comment type="caution">
    <text evidence="2">The sequence shown here is derived from an EMBL/GenBank/DDBJ whole genome shotgun (WGS) entry which is preliminary data.</text>
</comment>
<evidence type="ECO:0000313" key="2">
    <source>
        <dbReference type="EMBL" id="MDC4241456.1"/>
    </source>
</evidence>
<feature type="chain" id="PRO_5040869509" description="Lipoprotein" evidence="1">
    <location>
        <begin position="21"/>
        <end position="215"/>
    </location>
</feature>
<sequence length="215" mass="23675">MKMKKLSAIVAAVVITASLAGCTTGGAKLPEGDVKIVNQQVQGVVELLLESANYGEDKSTVASMVLPKDSQYDVNLYMEKYNNGELIETKELTKYTTETIEKDSIIHIIMNAARANDGEADKSIYSIAEVDKENTKDAKNPEYKITKTYGESIDFDSKSEVNQVGKNLDEEATLIGLVKFKEDDSEKAAINLDSYKDEVDKYASANIIKIKVTKK</sequence>